<dbReference type="PANTHER" id="PTHR31497:SF0">
    <property type="entry name" value="AUTOCRINE PROLIFERATION REPRESSOR PROTEIN A"/>
    <property type="match status" value="1"/>
</dbReference>
<dbReference type="PANTHER" id="PTHR31497">
    <property type="entry name" value="AUTOCRINE PROLIFERATION REPRESSOR PROTEIN A"/>
    <property type="match status" value="1"/>
</dbReference>
<keyword evidence="1" id="KW-0732">Signal</keyword>
<dbReference type="SUPFAM" id="SSF53474">
    <property type="entry name" value="alpha/beta-Hydrolases"/>
    <property type="match status" value="1"/>
</dbReference>
<evidence type="ECO:0000313" key="2">
    <source>
        <dbReference type="EMBL" id="MDE1462892.1"/>
    </source>
</evidence>
<proteinExistence type="predicted"/>
<sequence>MLFLYNKASLAKCKYTLTALAICCTSVVYAKDQASNCSKHYLAQYPEQVLSCFIAKKSIQPNWKLIDTNVHDSITIYTYELTSQFWPDKSISDAGKHWKHKLTLYIPNQLQSKQALLFINGGTRFPEQQPHQPKLVPLDFIGIAKETDTLVADLQDIPNQYLRFDDGIARREDGIMAYTWNQYMDDPAKHAFWSAHLPMTKAVVVAMDVIQQEAENQQYPKPEHFALSGASKRGWAAWLATLADQRVNAIIPIVIDILNTKQNLLHIKNSLEDWPLAFRDYVQQGVTKRIGSSQFSQLMKIEDPITYLSKSQYKARLSIPKYIINASSDDFFVPDSLNQYIDYLPGETVIRIVPNQRHYIDFTIAGKALKNYYKMIVDNAHRPTLHWHASKDNHQVKITTRFKPTHVKLWQAYNPEKRDFRISSNIKYAASPLQGECKKRLCVYELPTIQHKTGYVSRFVEFSYQKGEHSLVTTSPAFITPNRYN</sequence>
<comment type="caution">
    <text evidence="2">The sequence shown here is derived from an EMBL/GenBank/DDBJ whole genome shotgun (WGS) entry which is preliminary data.</text>
</comment>
<dbReference type="PIRSF" id="PIRSF014728">
    <property type="entry name" value="PqaA"/>
    <property type="match status" value="1"/>
</dbReference>
<keyword evidence="3" id="KW-1185">Reference proteome</keyword>
<evidence type="ECO:0000313" key="3">
    <source>
        <dbReference type="Proteomes" id="UP001528823"/>
    </source>
</evidence>
<accession>A0ABT5U938</accession>
<dbReference type="InterPro" id="IPR029058">
    <property type="entry name" value="AB_hydrolase_fold"/>
</dbReference>
<name>A0ABT5U938_9GAMM</name>
<feature type="chain" id="PRO_5045840655" evidence="1">
    <location>
        <begin position="31"/>
        <end position="485"/>
    </location>
</feature>
<dbReference type="Proteomes" id="UP001528823">
    <property type="component" value="Unassembled WGS sequence"/>
</dbReference>
<organism evidence="2 3">
    <name type="scientific">Spartinivicinus poritis</name>
    <dbReference type="NCBI Taxonomy" id="2994640"/>
    <lineage>
        <taxon>Bacteria</taxon>
        <taxon>Pseudomonadati</taxon>
        <taxon>Pseudomonadota</taxon>
        <taxon>Gammaproteobacteria</taxon>
        <taxon>Oceanospirillales</taxon>
        <taxon>Zooshikellaceae</taxon>
        <taxon>Spartinivicinus</taxon>
    </lineage>
</organism>
<dbReference type="Gene3D" id="3.40.50.1820">
    <property type="entry name" value="alpha/beta hydrolase"/>
    <property type="match status" value="1"/>
</dbReference>
<gene>
    <name evidence="2" type="ORF">ORQ98_13030</name>
</gene>
<dbReference type="Pfam" id="PF10142">
    <property type="entry name" value="PhoPQ_related"/>
    <property type="match status" value="1"/>
</dbReference>
<dbReference type="RefSeq" id="WP_274689242.1">
    <property type="nucleotide sequence ID" value="NZ_JAPMOU010000015.1"/>
</dbReference>
<protein>
    <submittedName>
        <fullName evidence="2">PhoPQ-activated protein PqaA family protein</fullName>
    </submittedName>
</protein>
<reference evidence="2 3" key="1">
    <citation type="submission" date="2022-11" db="EMBL/GenBank/DDBJ databases">
        <title>Spartinivicinus poritis sp. nov., isolated from scleractinian coral Porites lutea.</title>
        <authorList>
            <person name="Zhang G."/>
            <person name="Cai L."/>
            <person name="Wei Q."/>
        </authorList>
    </citation>
    <scope>NUCLEOTIDE SEQUENCE [LARGE SCALE GENOMIC DNA]</scope>
    <source>
        <strain evidence="2 3">A2-2</strain>
    </source>
</reference>
<evidence type="ECO:0000256" key="1">
    <source>
        <dbReference type="SAM" id="SignalP"/>
    </source>
</evidence>
<dbReference type="EMBL" id="JAPMOU010000015">
    <property type="protein sequence ID" value="MDE1462892.1"/>
    <property type="molecule type" value="Genomic_DNA"/>
</dbReference>
<dbReference type="InterPro" id="IPR009199">
    <property type="entry name" value="PhoPQ-act_pathogen-rel_PqaA"/>
</dbReference>
<feature type="signal peptide" evidence="1">
    <location>
        <begin position="1"/>
        <end position="30"/>
    </location>
</feature>